<accession>A0A3R8MXM0</accession>
<evidence type="ECO:0000313" key="11">
    <source>
        <dbReference type="EMBL" id="RRN44691.1"/>
    </source>
</evidence>
<dbReference type="GO" id="GO:0046872">
    <property type="term" value="F:metal ion binding"/>
    <property type="evidence" value="ECO:0007669"/>
    <property type="project" value="UniProtKB-KW"/>
</dbReference>
<dbReference type="InterPro" id="IPR043519">
    <property type="entry name" value="NT_sf"/>
</dbReference>
<dbReference type="GO" id="GO:0005524">
    <property type="term" value="F:ATP binding"/>
    <property type="evidence" value="ECO:0007669"/>
    <property type="project" value="UniProtKB-KW"/>
</dbReference>
<keyword evidence="5" id="KW-0479">Metal-binding</keyword>
<evidence type="ECO:0000256" key="8">
    <source>
        <dbReference type="ARBA" id="ARBA00022842"/>
    </source>
</evidence>
<reference evidence="11 12" key="1">
    <citation type="submission" date="2018-11" db="EMBL/GenBank/DDBJ databases">
        <title>Genome sequencing of Lautropia sp. KCOM 2505 (= ChDC F240).</title>
        <authorList>
            <person name="Kook J.-K."/>
            <person name="Park S.-N."/>
            <person name="Lim Y.K."/>
        </authorList>
    </citation>
    <scope>NUCLEOTIDE SEQUENCE [LARGE SCALE GENOMIC DNA]</scope>
    <source>
        <strain evidence="11 12">KCOM 2505</strain>
    </source>
</reference>
<dbReference type="OrthoDB" id="561385at2"/>
<dbReference type="InterPro" id="IPR002934">
    <property type="entry name" value="Polymerase_NTP_transf_dom"/>
</dbReference>
<dbReference type="GO" id="GO:0016779">
    <property type="term" value="F:nucleotidyltransferase activity"/>
    <property type="evidence" value="ECO:0007669"/>
    <property type="project" value="UniProtKB-KW"/>
</dbReference>
<evidence type="ECO:0000256" key="7">
    <source>
        <dbReference type="ARBA" id="ARBA00022840"/>
    </source>
</evidence>
<dbReference type="AlphaFoldDB" id="A0A3R8MXM0"/>
<comment type="caution">
    <text evidence="11">The sequence shown here is derived from an EMBL/GenBank/DDBJ whole genome shotgun (WGS) entry which is preliminary data.</text>
</comment>
<dbReference type="Pfam" id="PF01909">
    <property type="entry name" value="NTP_transf_2"/>
    <property type="match status" value="1"/>
</dbReference>
<keyword evidence="7" id="KW-0067">ATP-binding</keyword>
<keyword evidence="12" id="KW-1185">Reference proteome</keyword>
<evidence type="ECO:0000259" key="10">
    <source>
        <dbReference type="Pfam" id="PF01909"/>
    </source>
</evidence>
<dbReference type="SUPFAM" id="SSF81301">
    <property type="entry name" value="Nucleotidyltransferase"/>
    <property type="match status" value="1"/>
</dbReference>
<evidence type="ECO:0000256" key="3">
    <source>
        <dbReference type="ARBA" id="ARBA00022679"/>
    </source>
</evidence>
<protein>
    <submittedName>
        <fullName evidence="11">Nucleotidyltransferase</fullName>
    </submittedName>
</protein>
<keyword evidence="6" id="KW-0547">Nucleotide-binding</keyword>
<evidence type="ECO:0000256" key="1">
    <source>
        <dbReference type="ARBA" id="ARBA00001946"/>
    </source>
</evidence>
<organism evidence="11 12">
    <name type="scientific">Lautropia dentalis</name>
    <dbReference type="NCBI Taxonomy" id="2490857"/>
    <lineage>
        <taxon>Bacteria</taxon>
        <taxon>Pseudomonadati</taxon>
        <taxon>Pseudomonadota</taxon>
        <taxon>Betaproteobacteria</taxon>
        <taxon>Burkholderiales</taxon>
        <taxon>Burkholderiaceae</taxon>
        <taxon>Lautropia</taxon>
    </lineage>
</organism>
<dbReference type="Proteomes" id="UP000270261">
    <property type="component" value="Unassembled WGS sequence"/>
</dbReference>
<evidence type="ECO:0000313" key="12">
    <source>
        <dbReference type="Proteomes" id="UP000270261"/>
    </source>
</evidence>
<dbReference type="EMBL" id="RRUE01000002">
    <property type="protein sequence ID" value="RRN44691.1"/>
    <property type="molecule type" value="Genomic_DNA"/>
</dbReference>
<keyword evidence="2" id="KW-1277">Toxin-antitoxin system</keyword>
<keyword evidence="3 11" id="KW-0808">Transferase</keyword>
<comment type="similarity">
    <text evidence="9">Belongs to the MntA antitoxin family.</text>
</comment>
<keyword evidence="4" id="KW-0548">Nucleotidyltransferase</keyword>
<keyword evidence="8" id="KW-0460">Magnesium</keyword>
<evidence type="ECO:0000256" key="2">
    <source>
        <dbReference type="ARBA" id="ARBA00022649"/>
    </source>
</evidence>
<proteinExistence type="inferred from homology"/>
<comment type="cofactor">
    <cofactor evidence="1">
        <name>Mg(2+)</name>
        <dbReference type="ChEBI" id="CHEBI:18420"/>
    </cofactor>
</comment>
<sequence length="96" mass="10483">MRPSEALNAHREEVREVIAGYDVVNPRVFGSVLRGTDTVQSDLNILVEPGLSASLLDIAEMQARLKCVLNVRVDVVTPNALPESCRDDVLNDAEPV</sequence>
<evidence type="ECO:0000256" key="5">
    <source>
        <dbReference type="ARBA" id="ARBA00022723"/>
    </source>
</evidence>
<evidence type="ECO:0000256" key="9">
    <source>
        <dbReference type="ARBA" id="ARBA00038276"/>
    </source>
</evidence>
<gene>
    <name evidence="11" type="ORF">EHV23_13425</name>
</gene>
<evidence type="ECO:0000256" key="6">
    <source>
        <dbReference type="ARBA" id="ARBA00022741"/>
    </source>
</evidence>
<name>A0A3R8MXM0_9BURK</name>
<feature type="domain" description="Polymerase nucleotidyl transferase" evidence="10">
    <location>
        <begin position="23"/>
        <end position="84"/>
    </location>
</feature>
<dbReference type="Gene3D" id="3.30.460.10">
    <property type="entry name" value="Beta Polymerase, domain 2"/>
    <property type="match status" value="1"/>
</dbReference>
<dbReference type="CDD" id="cd05403">
    <property type="entry name" value="NT_KNTase_like"/>
    <property type="match status" value="1"/>
</dbReference>
<evidence type="ECO:0000256" key="4">
    <source>
        <dbReference type="ARBA" id="ARBA00022695"/>
    </source>
</evidence>
<dbReference type="InterPro" id="IPR052038">
    <property type="entry name" value="Type-VII_TA_antitoxin"/>
</dbReference>
<dbReference type="PANTHER" id="PTHR33571">
    <property type="entry name" value="SSL8005 PROTEIN"/>
    <property type="match status" value="1"/>
</dbReference>
<dbReference type="PANTHER" id="PTHR33571:SF12">
    <property type="entry name" value="BSL3053 PROTEIN"/>
    <property type="match status" value="1"/>
</dbReference>